<keyword evidence="4" id="KW-1185">Reference proteome</keyword>
<accession>A0ABT0WZW2</accession>
<proteinExistence type="predicted"/>
<sequence length="335" mass="36645">MRGATVYAQGQPIDLAIAMQAAEWLATLMSGATTPAEKTAWQQWRQAHPDHERAWQHIESVSGGLRELDAQASRKALLQRPTALPVSRRSSLRLLAWASTIGLTGWFGARSEYAPDFTRAALADLSTGVGERRELPLPDGTRLHLNSGSAVNIRYTGTQRLLQLVQGEVFIATARETGVPYRPFLVETAHGRAQALGTRYSVRQADGSTEVAVEEGAVRLLPRQGDGNLLLRAGQGGGMTAQQVLPAHAVSPDIWAWRQGLLLADAMPLRDFLHELSRHRHGLLGCDDAVAGLRISGVFPLADLDAVLLSLPDSLPVDVRLRTRYWVQVEARQQR</sequence>
<dbReference type="InterPro" id="IPR012373">
    <property type="entry name" value="Ferrdict_sens_TM"/>
</dbReference>
<dbReference type="Proteomes" id="UP001202243">
    <property type="component" value="Unassembled WGS sequence"/>
</dbReference>
<dbReference type="PANTHER" id="PTHR30273:SF2">
    <property type="entry name" value="PROTEIN FECR"/>
    <property type="match status" value="1"/>
</dbReference>
<dbReference type="InterPro" id="IPR032623">
    <property type="entry name" value="FecR_N"/>
</dbReference>
<dbReference type="Pfam" id="PF16220">
    <property type="entry name" value="DUF4880"/>
    <property type="match status" value="1"/>
</dbReference>
<protein>
    <submittedName>
        <fullName evidence="3">FecR domain-containing protein</fullName>
    </submittedName>
</protein>
<evidence type="ECO:0000259" key="1">
    <source>
        <dbReference type="Pfam" id="PF04773"/>
    </source>
</evidence>
<evidence type="ECO:0000313" key="3">
    <source>
        <dbReference type="EMBL" id="MCM2569119.1"/>
    </source>
</evidence>
<dbReference type="PIRSF" id="PIRSF018266">
    <property type="entry name" value="FecR"/>
    <property type="match status" value="1"/>
</dbReference>
<reference evidence="3 4" key="1">
    <citation type="submission" date="2022-06" db="EMBL/GenBank/DDBJ databases">
        <title>Janthinobacterium kumbetensis sp. nov., isolated from spring water in Turkey.</title>
        <authorList>
            <person name="Inan Bektas K."/>
            <person name="Belduz A.A."/>
            <person name="Canakci S."/>
            <person name="Nalcaoglu A."/>
            <person name="Ceylan E."/>
            <person name="Kati H."/>
        </authorList>
    </citation>
    <scope>NUCLEOTIDE SEQUENCE [LARGE SCALE GENOMIC DNA]</scope>
    <source>
        <strain evidence="3 4">GK</strain>
    </source>
</reference>
<comment type="caution">
    <text evidence="3">The sequence shown here is derived from an EMBL/GenBank/DDBJ whole genome shotgun (WGS) entry which is preliminary data.</text>
</comment>
<evidence type="ECO:0000313" key="4">
    <source>
        <dbReference type="Proteomes" id="UP001202243"/>
    </source>
</evidence>
<gene>
    <name evidence="3" type="ORF">NCG91_26195</name>
</gene>
<dbReference type="InterPro" id="IPR006860">
    <property type="entry name" value="FecR"/>
</dbReference>
<dbReference type="Pfam" id="PF04773">
    <property type="entry name" value="FecR"/>
    <property type="match status" value="1"/>
</dbReference>
<feature type="domain" description="FecR N-terminal" evidence="2">
    <location>
        <begin position="20"/>
        <end position="60"/>
    </location>
</feature>
<evidence type="ECO:0000259" key="2">
    <source>
        <dbReference type="Pfam" id="PF16220"/>
    </source>
</evidence>
<organism evidence="3 4">
    <name type="scientific">Janthinobacterium kumbetense</name>
    <dbReference type="NCBI Taxonomy" id="2950280"/>
    <lineage>
        <taxon>Bacteria</taxon>
        <taxon>Pseudomonadati</taxon>
        <taxon>Pseudomonadota</taxon>
        <taxon>Betaproteobacteria</taxon>
        <taxon>Burkholderiales</taxon>
        <taxon>Oxalobacteraceae</taxon>
        <taxon>Janthinobacterium</taxon>
    </lineage>
</organism>
<dbReference type="EMBL" id="JAMQGR010000016">
    <property type="protein sequence ID" value="MCM2569119.1"/>
    <property type="molecule type" value="Genomic_DNA"/>
</dbReference>
<dbReference type="RefSeq" id="WP_251351818.1">
    <property type="nucleotide sequence ID" value="NZ_JAMQGR010000016.1"/>
</dbReference>
<name>A0ABT0WZW2_9BURK</name>
<feature type="domain" description="FecR protein" evidence="1">
    <location>
        <begin position="124"/>
        <end position="219"/>
    </location>
</feature>
<dbReference type="Gene3D" id="2.60.120.1440">
    <property type="match status" value="1"/>
</dbReference>
<dbReference type="PANTHER" id="PTHR30273">
    <property type="entry name" value="PERIPLASMIC SIGNAL SENSOR AND SIGMA FACTOR ACTIVATOR FECR-RELATED"/>
    <property type="match status" value="1"/>
</dbReference>